<dbReference type="Pfam" id="PF14129">
    <property type="entry name" value="DUF4296"/>
    <property type="match status" value="1"/>
</dbReference>
<organism evidence="2 3">
    <name type="scientific">Apibacter adventoris</name>
    <dbReference type="NCBI Taxonomy" id="1679466"/>
    <lineage>
        <taxon>Bacteria</taxon>
        <taxon>Pseudomonadati</taxon>
        <taxon>Bacteroidota</taxon>
        <taxon>Flavobacteriia</taxon>
        <taxon>Flavobacteriales</taxon>
        <taxon>Weeksellaceae</taxon>
        <taxon>Apibacter</taxon>
    </lineage>
</organism>
<protein>
    <recommendedName>
        <fullName evidence="1">DUF4296 domain-containing protein</fullName>
    </recommendedName>
</protein>
<feature type="domain" description="DUF4296" evidence="1">
    <location>
        <begin position="24"/>
        <end position="104"/>
    </location>
</feature>
<evidence type="ECO:0000259" key="1">
    <source>
        <dbReference type="Pfam" id="PF14129"/>
    </source>
</evidence>
<dbReference type="Proteomes" id="UP000238042">
    <property type="component" value="Unassembled WGS sequence"/>
</dbReference>
<gene>
    <name evidence="2" type="ORF">C4S77_06280</name>
</gene>
<keyword evidence="3" id="KW-1185">Reference proteome</keyword>
<dbReference type="PROSITE" id="PS51257">
    <property type="entry name" value="PROKAR_LIPOPROTEIN"/>
    <property type="match status" value="1"/>
</dbReference>
<reference evidence="2 3" key="1">
    <citation type="submission" date="2018-02" db="EMBL/GenBank/DDBJ databases">
        <title>Genome sequences of Apibacter spp., gut symbionts of Asian honey bees.</title>
        <authorList>
            <person name="Kwong W.K."/>
            <person name="Steele M.I."/>
            <person name="Moran N.A."/>
        </authorList>
    </citation>
    <scope>NUCLEOTIDE SEQUENCE [LARGE SCALE GENOMIC DNA]</scope>
    <source>
        <strain evidence="3">wkB301</strain>
    </source>
</reference>
<accession>A0A2S8ACE6</accession>
<evidence type="ECO:0000313" key="2">
    <source>
        <dbReference type="EMBL" id="PQL92625.1"/>
    </source>
</evidence>
<sequence>MKSVFFLFSFFFVVFSCQHALDKPKNLLSKSEMTDILTDIYLYKQTPDNIPMSKEIAFDTYITIFKKHNTTKEIFQDSYTYYYTDGNSMQHIFDNVIKNLEKKLTKEQLLQLKDEEKDNAQKK</sequence>
<name>A0A2S8ACE6_9FLAO</name>
<dbReference type="OrthoDB" id="1525222at2"/>
<dbReference type="RefSeq" id="WP_105246840.1">
    <property type="nucleotide sequence ID" value="NZ_PSZM01000037.1"/>
</dbReference>
<proteinExistence type="predicted"/>
<dbReference type="AlphaFoldDB" id="A0A2S8ACE6"/>
<dbReference type="EMBL" id="PSZM01000037">
    <property type="protein sequence ID" value="PQL92625.1"/>
    <property type="molecule type" value="Genomic_DNA"/>
</dbReference>
<dbReference type="InterPro" id="IPR025381">
    <property type="entry name" value="DUF4296"/>
</dbReference>
<evidence type="ECO:0000313" key="3">
    <source>
        <dbReference type="Proteomes" id="UP000238042"/>
    </source>
</evidence>
<comment type="caution">
    <text evidence="2">The sequence shown here is derived from an EMBL/GenBank/DDBJ whole genome shotgun (WGS) entry which is preliminary data.</text>
</comment>